<dbReference type="PIRSF" id="PIRSF012337">
    <property type="entry name" value="gp45"/>
    <property type="match status" value="1"/>
</dbReference>
<evidence type="ECO:0000313" key="2">
    <source>
        <dbReference type="EMBL" id="SNS05475.1"/>
    </source>
</evidence>
<protein>
    <submittedName>
        <fullName evidence="2">Phage baseplate assembly protein V</fullName>
    </submittedName>
</protein>
<dbReference type="InterPro" id="IPR014462">
    <property type="entry name" value="Phage_Mu_Gp45"/>
</dbReference>
<evidence type="ECO:0000259" key="1">
    <source>
        <dbReference type="Pfam" id="PF06890"/>
    </source>
</evidence>
<dbReference type="Pfam" id="PF06890">
    <property type="entry name" value="Phage_Mu_Gp45"/>
    <property type="match status" value="1"/>
</dbReference>
<accession>A0A239BBU1</accession>
<organism evidence="2 3">
    <name type="scientific">Humidesulfovibrio mexicanus</name>
    <dbReference type="NCBI Taxonomy" id="147047"/>
    <lineage>
        <taxon>Bacteria</taxon>
        <taxon>Pseudomonadati</taxon>
        <taxon>Thermodesulfobacteriota</taxon>
        <taxon>Desulfovibrionia</taxon>
        <taxon>Desulfovibrionales</taxon>
        <taxon>Desulfovibrionaceae</taxon>
        <taxon>Humidesulfovibrio</taxon>
    </lineage>
</organism>
<proteinExistence type="predicted"/>
<dbReference type="NCBIfam" id="TIGR01644">
    <property type="entry name" value="phage_P2_V"/>
    <property type="match status" value="1"/>
</dbReference>
<feature type="domain" description="Bacteriophage Mu Gp45 N-terminal" evidence="1">
    <location>
        <begin position="22"/>
        <end position="89"/>
    </location>
</feature>
<reference evidence="2 3" key="1">
    <citation type="submission" date="2017-06" db="EMBL/GenBank/DDBJ databases">
        <authorList>
            <person name="Kim H.J."/>
            <person name="Triplett B.A."/>
        </authorList>
    </citation>
    <scope>NUCLEOTIDE SEQUENCE [LARGE SCALE GENOMIC DNA]</scope>
    <source>
        <strain evidence="2 3">DSM 13116</strain>
    </source>
</reference>
<dbReference type="RefSeq" id="WP_218819401.1">
    <property type="nucleotide sequence ID" value="NZ_FZOC01000005.1"/>
</dbReference>
<dbReference type="InterPro" id="IPR013046">
    <property type="entry name" value="GpV/Gp45"/>
</dbReference>
<evidence type="ECO:0000313" key="3">
    <source>
        <dbReference type="Proteomes" id="UP000198324"/>
    </source>
</evidence>
<gene>
    <name evidence="2" type="ORF">SAMN04488503_2472</name>
</gene>
<sequence length="197" mass="20588">MMRALQKMHEGLRRKMATLVNRAIVQMVADADGLQELQVQALADEVMGRIERMQQYGFTSVPLPGAEAVLLSAAGCRSNAIVVAVDDRRYRLTGLQGGEVALYTDEGDSVVLKRGHLIEVSTETLHVKATTRVLFETPSFAMIAPGGGATSASIQGSLHATGNIATDADALAGSVSLRGHVHPENDGGGPTGSPVGG</sequence>
<dbReference type="InterPro" id="IPR053861">
    <property type="entry name" value="Phage_Mu_Gp45_N"/>
</dbReference>
<dbReference type="EMBL" id="FZOC01000005">
    <property type="protein sequence ID" value="SNS05475.1"/>
    <property type="molecule type" value="Genomic_DNA"/>
</dbReference>
<dbReference type="AlphaFoldDB" id="A0A239BBU1"/>
<keyword evidence="3" id="KW-1185">Reference proteome</keyword>
<dbReference type="Proteomes" id="UP000198324">
    <property type="component" value="Unassembled WGS sequence"/>
</dbReference>
<name>A0A239BBU1_9BACT</name>